<dbReference type="STRING" id="697329.Rumal_0385"/>
<name>E6UEI5_RUMA7</name>
<reference evidence="2 3" key="1">
    <citation type="journal article" date="2011" name="J. Bacteriol.">
        <title>Complete genome of the cellulolytic ruminal bacterium Ruminococcus albus 7.</title>
        <authorList>
            <person name="Suen G."/>
            <person name="Stevenson D.M."/>
            <person name="Bruce D.C."/>
            <person name="Chertkov O."/>
            <person name="Copeland A."/>
            <person name="Cheng J.F."/>
            <person name="Detter C."/>
            <person name="Detter J.C."/>
            <person name="Goodwin L.A."/>
            <person name="Han C.S."/>
            <person name="Hauser L.J."/>
            <person name="Ivanova N.N."/>
            <person name="Kyrpides N.C."/>
            <person name="Land M.L."/>
            <person name="Lapidus A."/>
            <person name="Lucas S."/>
            <person name="Ovchinnikova G."/>
            <person name="Pitluck S."/>
            <person name="Tapia R."/>
            <person name="Woyke T."/>
            <person name="Boyum J."/>
            <person name="Mead D."/>
            <person name="Weimer P.J."/>
        </authorList>
    </citation>
    <scope>NUCLEOTIDE SEQUENCE [LARGE SCALE GENOMIC DNA]</scope>
    <source>
        <strain evidence="3">ATCC 27210 / DSM 20455 / JCM 14654 / NCDO 2250 / 7</strain>
    </source>
</reference>
<dbReference type="EMBL" id="CP002403">
    <property type="protein sequence ID" value="ADU20940.1"/>
    <property type="molecule type" value="Genomic_DNA"/>
</dbReference>
<sequence>MGFFRKLFGADNDNGTEKKEIQISESAQPGMLRTTSKGGLDKRGTLTLIDSMTAEIMLLQEAAEARNSGEEYQVPPEKQYSLPDAVSRGGFNEEDVKDYMDSLQAKINNLRAGL</sequence>
<dbReference type="eggNOG" id="ENOG5030UIC">
    <property type="taxonomic scope" value="Bacteria"/>
</dbReference>
<evidence type="ECO:0000256" key="1">
    <source>
        <dbReference type="SAM" id="MobiDB-lite"/>
    </source>
</evidence>
<feature type="region of interest" description="Disordered" evidence="1">
    <location>
        <begin position="67"/>
        <end position="87"/>
    </location>
</feature>
<dbReference type="HOGENOM" id="CLU_2119313_0_0_9"/>
<dbReference type="AlphaFoldDB" id="E6UEI5"/>
<organism evidence="2 3">
    <name type="scientific">Ruminococcus albus (strain ATCC 27210 / DSM 20455 / JCM 14654 / NCDO 2250 / 7)</name>
    <dbReference type="NCBI Taxonomy" id="697329"/>
    <lineage>
        <taxon>Bacteria</taxon>
        <taxon>Bacillati</taxon>
        <taxon>Bacillota</taxon>
        <taxon>Clostridia</taxon>
        <taxon>Eubacteriales</taxon>
        <taxon>Oscillospiraceae</taxon>
        <taxon>Ruminococcus</taxon>
    </lineage>
</organism>
<evidence type="ECO:0000313" key="3">
    <source>
        <dbReference type="Proteomes" id="UP000006919"/>
    </source>
</evidence>
<dbReference type="KEGG" id="ral:Rumal_0385"/>
<gene>
    <name evidence="2" type="ordered locus">Rumal_0385</name>
</gene>
<protein>
    <submittedName>
        <fullName evidence="2">Uncharacterized protein</fullName>
    </submittedName>
</protein>
<proteinExistence type="predicted"/>
<dbReference type="Proteomes" id="UP000006919">
    <property type="component" value="Chromosome"/>
</dbReference>
<accession>E6UEI5</accession>
<evidence type="ECO:0000313" key="2">
    <source>
        <dbReference type="EMBL" id="ADU20940.1"/>
    </source>
</evidence>